<reference evidence="1" key="1">
    <citation type="submission" date="2022-11" db="EMBL/GenBank/DDBJ databases">
        <title>Genome Sequence of Boeremia exigua.</title>
        <authorList>
            <person name="Buettner E."/>
        </authorList>
    </citation>
    <scope>NUCLEOTIDE SEQUENCE</scope>
    <source>
        <strain evidence="1">CU02</strain>
    </source>
</reference>
<organism evidence="1 2">
    <name type="scientific">Boeremia exigua</name>
    <dbReference type="NCBI Taxonomy" id="749465"/>
    <lineage>
        <taxon>Eukaryota</taxon>
        <taxon>Fungi</taxon>
        <taxon>Dikarya</taxon>
        <taxon>Ascomycota</taxon>
        <taxon>Pezizomycotina</taxon>
        <taxon>Dothideomycetes</taxon>
        <taxon>Pleosporomycetidae</taxon>
        <taxon>Pleosporales</taxon>
        <taxon>Pleosporineae</taxon>
        <taxon>Didymellaceae</taxon>
        <taxon>Boeremia</taxon>
    </lineage>
</organism>
<proteinExistence type="predicted"/>
<dbReference type="Proteomes" id="UP001153331">
    <property type="component" value="Unassembled WGS sequence"/>
</dbReference>
<keyword evidence="2" id="KW-1185">Reference proteome</keyword>
<comment type="caution">
    <text evidence="1">The sequence shown here is derived from an EMBL/GenBank/DDBJ whole genome shotgun (WGS) entry which is preliminary data.</text>
</comment>
<accession>A0ACC2HX29</accession>
<gene>
    <name evidence="1" type="ORF">OPT61_g8781</name>
</gene>
<sequence>MASSPPTTPPAGPPQDPALWRFEDTGATCEWAEEYCPGGFHPVNLGDTFHHGKYRVIRKLGDGSCRPHMDGSRCVLSTNPNSGVLPSAGWISEKSGAFVELGGLAILRSDLAILGTTTNSATVDCPTMLVTGLAVPEQLTNVGCCLA</sequence>
<evidence type="ECO:0000313" key="1">
    <source>
        <dbReference type="EMBL" id="KAJ8107560.1"/>
    </source>
</evidence>
<dbReference type="EMBL" id="JAPHNI010000902">
    <property type="protein sequence ID" value="KAJ8107560.1"/>
    <property type="molecule type" value="Genomic_DNA"/>
</dbReference>
<protein>
    <submittedName>
        <fullName evidence="1">Uncharacterized protein</fullName>
    </submittedName>
</protein>
<name>A0ACC2HX29_9PLEO</name>
<evidence type="ECO:0000313" key="2">
    <source>
        <dbReference type="Proteomes" id="UP001153331"/>
    </source>
</evidence>